<dbReference type="InterPro" id="IPR007492">
    <property type="entry name" value="LytTR_DNA-bd_dom"/>
</dbReference>
<comment type="function">
    <text evidence="2">May play the central regulatory role in sporulation. It may be an element of the effector pathway responsible for the activation of sporulation genes in response to nutritional stress. Spo0A may act in concert with spo0H (a sigma factor) to control the expression of some genes that are critical to the sporulation process.</text>
</comment>
<dbReference type="EMBL" id="CZAY01000009">
    <property type="protein sequence ID" value="CUP56511.1"/>
    <property type="molecule type" value="Genomic_DNA"/>
</dbReference>
<evidence type="ECO:0000256" key="1">
    <source>
        <dbReference type="ARBA" id="ARBA00018672"/>
    </source>
</evidence>
<protein>
    <recommendedName>
        <fullName evidence="1">Stage 0 sporulation protein A homolog</fullName>
    </recommendedName>
</protein>
<dbReference type="Gene3D" id="2.40.50.1020">
    <property type="entry name" value="LytTr DNA-binding domain"/>
    <property type="match status" value="1"/>
</dbReference>
<dbReference type="GeneID" id="96228740"/>
<reference evidence="6 7" key="1">
    <citation type="submission" date="2015-09" db="EMBL/GenBank/DDBJ databases">
        <authorList>
            <consortium name="Pathogen Informatics"/>
        </authorList>
    </citation>
    <scope>NUCLEOTIDE SEQUENCE [LARGE SCALE GENOMIC DNA]</scope>
    <source>
        <strain evidence="6 7">2789STDY5834914</strain>
    </source>
</reference>
<dbReference type="GO" id="GO:0000156">
    <property type="term" value="F:phosphorelay response regulator activity"/>
    <property type="evidence" value="ECO:0007669"/>
    <property type="project" value="InterPro"/>
</dbReference>
<evidence type="ECO:0000256" key="2">
    <source>
        <dbReference type="ARBA" id="ARBA00024867"/>
    </source>
</evidence>
<evidence type="ECO:0000313" key="7">
    <source>
        <dbReference type="Proteomes" id="UP000095485"/>
    </source>
</evidence>
<dbReference type="Gene3D" id="3.40.50.2300">
    <property type="match status" value="1"/>
</dbReference>
<dbReference type="Pfam" id="PF04397">
    <property type="entry name" value="LytTR"/>
    <property type="match status" value="1"/>
</dbReference>
<accession>A0A174PAF5</accession>
<keyword evidence="3" id="KW-0597">Phosphoprotein</keyword>
<dbReference type="SMART" id="SM00850">
    <property type="entry name" value="LytTR"/>
    <property type="match status" value="1"/>
</dbReference>
<gene>
    <name evidence="6" type="primary">ntrC</name>
    <name evidence="6" type="ORF">ERS852526_01444</name>
</gene>
<feature type="domain" description="HTH LytTR-type" evidence="5">
    <location>
        <begin position="133"/>
        <end position="233"/>
    </location>
</feature>
<evidence type="ECO:0000313" key="6">
    <source>
        <dbReference type="EMBL" id="CUP56511.1"/>
    </source>
</evidence>
<dbReference type="RefSeq" id="WP_055056097.1">
    <property type="nucleotide sequence ID" value="NZ_CZAY01000009.1"/>
</dbReference>
<dbReference type="SUPFAM" id="SSF52172">
    <property type="entry name" value="CheY-like"/>
    <property type="match status" value="1"/>
</dbReference>
<feature type="modified residue" description="4-aspartylphosphate" evidence="3">
    <location>
        <position position="59"/>
    </location>
</feature>
<feature type="domain" description="Response regulatory" evidence="4">
    <location>
        <begin position="3"/>
        <end position="122"/>
    </location>
</feature>
<dbReference type="AlphaFoldDB" id="A0A174PAF5"/>
<sequence length="239" mass="27718">MIYIAICDDNEKTVEILKKKVMEFLKKSNEFADITVYTQSENLQYDIQEGKYYDLILSDIEMPNIDGMNLAAYVKRYLPEVLIIFITSHLKYAVDAFELSIFRYIPKNSIGSRLPQALKDAINMIKIQTDEFYAIKTPTRVEKIPYHKILYIQREGKNSVITLLDNSVTKVRKSLTQVFKEFRSDDFVYVDRGDIVNLAHIMGIKDGIVELKNGIRLPASQAKLEQIKTKLSDFWSEQI</sequence>
<name>A0A174PAF5_9FIRM</name>
<dbReference type="OrthoDB" id="9779387at2"/>
<dbReference type="GO" id="GO:0003677">
    <property type="term" value="F:DNA binding"/>
    <property type="evidence" value="ECO:0007669"/>
    <property type="project" value="InterPro"/>
</dbReference>
<dbReference type="PROSITE" id="PS50930">
    <property type="entry name" value="HTH_LYTTR"/>
    <property type="match status" value="1"/>
</dbReference>
<evidence type="ECO:0000256" key="3">
    <source>
        <dbReference type="PROSITE-ProRule" id="PRU00169"/>
    </source>
</evidence>
<dbReference type="InterPro" id="IPR046947">
    <property type="entry name" value="LytR-like"/>
</dbReference>
<dbReference type="Pfam" id="PF00072">
    <property type="entry name" value="Response_reg"/>
    <property type="match status" value="1"/>
</dbReference>
<organism evidence="6 7">
    <name type="scientific">Dorea longicatena</name>
    <dbReference type="NCBI Taxonomy" id="88431"/>
    <lineage>
        <taxon>Bacteria</taxon>
        <taxon>Bacillati</taxon>
        <taxon>Bacillota</taxon>
        <taxon>Clostridia</taxon>
        <taxon>Lachnospirales</taxon>
        <taxon>Lachnospiraceae</taxon>
        <taxon>Dorea</taxon>
    </lineage>
</organism>
<dbReference type="InterPro" id="IPR011006">
    <property type="entry name" value="CheY-like_superfamily"/>
</dbReference>
<evidence type="ECO:0000259" key="4">
    <source>
        <dbReference type="PROSITE" id="PS50110"/>
    </source>
</evidence>
<dbReference type="Proteomes" id="UP000095485">
    <property type="component" value="Unassembled WGS sequence"/>
</dbReference>
<proteinExistence type="predicted"/>
<dbReference type="PANTHER" id="PTHR37299:SF1">
    <property type="entry name" value="STAGE 0 SPORULATION PROTEIN A HOMOLOG"/>
    <property type="match status" value="1"/>
</dbReference>
<evidence type="ECO:0000259" key="5">
    <source>
        <dbReference type="PROSITE" id="PS50930"/>
    </source>
</evidence>
<dbReference type="InterPro" id="IPR001789">
    <property type="entry name" value="Sig_transdc_resp-reg_receiver"/>
</dbReference>
<dbReference type="SMART" id="SM00448">
    <property type="entry name" value="REC"/>
    <property type="match status" value="1"/>
</dbReference>
<dbReference type="PROSITE" id="PS50110">
    <property type="entry name" value="RESPONSE_REGULATORY"/>
    <property type="match status" value="1"/>
</dbReference>
<dbReference type="PANTHER" id="PTHR37299">
    <property type="entry name" value="TRANSCRIPTIONAL REGULATOR-RELATED"/>
    <property type="match status" value="1"/>
</dbReference>